<dbReference type="InterPro" id="IPR018392">
    <property type="entry name" value="LysM"/>
</dbReference>
<dbReference type="Proteomes" id="UP000215199">
    <property type="component" value="Unassembled WGS sequence"/>
</dbReference>
<dbReference type="CDD" id="cd00599">
    <property type="entry name" value="GH25_muramidase"/>
    <property type="match status" value="1"/>
</dbReference>
<dbReference type="Pfam" id="PF01183">
    <property type="entry name" value="Glyco_hydro_25"/>
    <property type="match status" value="1"/>
</dbReference>
<dbReference type="SMART" id="SM00257">
    <property type="entry name" value="LysM"/>
    <property type="match status" value="2"/>
</dbReference>
<name>A0A229SK47_9PSEU</name>
<dbReference type="EMBL" id="NMUL01000094">
    <property type="protein sequence ID" value="OXM59139.1"/>
    <property type="molecule type" value="Genomic_DNA"/>
</dbReference>
<organism evidence="4 5">
    <name type="scientific">Amycolatopsis vastitatis</name>
    <dbReference type="NCBI Taxonomy" id="1905142"/>
    <lineage>
        <taxon>Bacteria</taxon>
        <taxon>Bacillati</taxon>
        <taxon>Actinomycetota</taxon>
        <taxon>Actinomycetes</taxon>
        <taxon>Pseudonocardiales</taxon>
        <taxon>Pseudonocardiaceae</taxon>
        <taxon>Amycolatopsis</taxon>
    </lineage>
</organism>
<feature type="region of interest" description="Disordered" evidence="2">
    <location>
        <begin position="181"/>
        <end position="207"/>
    </location>
</feature>
<dbReference type="InterPro" id="IPR017853">
    <property type="entry name" value="GH"/>
</dbReference>
<dbReference type="PANTHER" id="PTHR33734">
    <property type="entry name" value="LYSM DOMAIN-CONTAINING GPI-ANCHORED PROTEIN 2"/>
    <property type="match status" value="1"/>
</dbReference>
<evidence type="ECO:0000313" key="5">
    <source>
        <dbReference type="Proteomes" id="UP000215199"/>
    </source>
</evidence>
<gene>
    <name evidence="4" type="ORF">CF165_49215</name>
</gene>
<dbReference type="Gene3D" id="3.10.350.10">
    <property type="entry name" value="LysM domain"/>
    <property type="match status" value="2"/>
</dbReference>
<dbReference type="PROSITE" id="PS51904">
    <property type="entry name" value="GLYCOSYL_HYDROL_F25_2"/>
    <property type="match status" value="1"/>
</dbReference>
<feature type="domain" description="LysM" evidence="3">
    <location>
        <begin position="260"/>
        <end position="304"/>
    </location>
</feature>
<dbReference type="AlphaFoldDB" id="A0A229SK47"/>
<sequence>MRGNNISYCSFKLTEGTNSTDTTSPGRIPAARAAGIALGGYHFARSGDIAGQVGHFADSLRANGLLGGGSLAPMLDMEAAELRPGADGFVGDFIARLRAATGVRRVLVYANLDWYRNVLHPDEWADADVFLWIARYNGDPGNPGWAHPRLALHQHTSTGTVPGIPGHVDRNATVGAWSLGNLTLDGSAPTPPPAPPAPPSPPATGGTYTVRSGDTLSGIAARFGTTVAALAALNGIANPNLIYAGQTLRLPGPGSDSGGRRYQVKPGDTLSAIAARFGTTVAAIAARNGIANPNRIYAGQWLTLP</sequence>
<dbReference type="Pfam" id="PF01476">
    <property type="entry name" value="LysM"/>
    <property type="match status" value="2"/>
</dbReference>
<dbReference type="SUPFAM" id="SSF54106">
    <property type="entry name" value="LysM domain"/>
    <property type="match status" value="2"/>
</dbReference>
<dbReference type="SUPFAM" id="SSF51445">
    <property type="entry name" value="(Trans)glycosidases"/>
    <property type="match status" value="1"/>
</dbReference>
<dbReference type="OrthoDB" id="3698205at2"/>
<evidence type="ECO:0000259" key="3">
    <source>
        <dbReference type="PROSITE" id="PS51782"/>
    </source>
</evidence>
<evidence type="ECO:0000256" key="1">
    <source>
        <dbReference type="ARBA" id="ARBA00010646"/>
    </source>
</evidence>
<keyword evidence="5" id="KW-1185">Reference proteome</keyword>
<dbReference type="CDD" id="cd00118">
    <property type="entry name" value="LysM"/>
    <property type="match status" value="2"/>
</dbReference>
<dbReference type="InterPro" id="IPR002053">
    <property type="entry name" value="Glyco_hydro_25"/>
</dbReference>
<dbReference type="PROSITE" id="PS51782">
    <property type="entry name" value="LYSM"/>
    <property type="match status" value="2"/>
</dbReference>
<proteinExistence type="inferred from homology"/>
<protein>
    <submittedName>
        <fullName evidence="4">Lysozyme</fullName>
    </submittedName>
</protein>
<feature type="domain" description="LysM" evidence="3">
    <location>
        <begin position="206"/>
        <end position="250"/>
    </location>
</feature>
<dbReference type="PANTHER" id="PTHR33734:SF22">
    <property type="entry name" value="MEMBRANE-BOUND LYTIC MUREIN TRANSGLYCOSYLASE D"/>
    <property type="match status" value="1"/>
</dbReference>
<evidence type="ECO:0000256" key="2">
    <source>
        <dbReference type="SAM" id="MobiDB-lite"/>
    </source>
</evidence>
<comment type="similarity">
    <text evidence="1">Belongs to the glycosyl hydrolase 25 family.</text>
</comment>
<dbReference type="GO" id="GO:0003796">
    <property type="term" value="F:lysozyme activity"/>
    <property type="evidence" value="ECO:0007669"/>
    <property type="project" value="InterPro"/>
</dbReference>
<accession>A0A229SK47</accession>
<dbReference type="RefSeq" id="WP_093954494.1">
    <property type="nucleotide sequence ID" value="NZ_NMUL01000094.1"/>
</dbReference>
<feature type="compositionally biased region" description="Pro residues" evidence="2">
    <location>
        <begin position="189"/>
        <end position="202"/>
    </location>
</feature>
<reference evidence="5" key="1">
    <citation type="submission" date="2017-07" db="EMBL/GenBank/DDBJ databases">
        <title>Comparative genome mining reveals phylogenetic distribution patterns of secondary metabolites in Amycolatopsis.</title>
        <authorList>
            <person name="Adamek M."/>
            <person name="Alanjary M."/>
            <person name="Sales-Ortells H."/>
            <person name="Goodfellow M."/>
            <person name="Bull A.T."/>
            <person name="Kalinowski J."/>
            <person name="Ziemert N."/>
        </authorList>
    </citation>
    <scope>NUCLEOTIDE SEQUENCE [LARGE SCALE GENOMIC DNA]</scope>
    <source>
        <strain evidence="5">H5</strain>
    </source>
</reference>
<dbReference type="Gene3D" id="3.20.20.80">
    <property type="entry name" value="Glycosidases"/>
    <property type="match status" value="1"/>
</dbReference>
<dbReference type="GO" id="GO:0009253">
    <property type="term" value="P:peptidoglycan catabolic process"/>
    <property type="evidence" value="ECO:0007669"/>
    <property type="project" value="InterPro"/>
</dbReference>
<dbReference type="InterPro" id="IPR036779">
    <property type="entry name" value="LysM_dom_sf"/>
</dbReference>
<dbReference type="GO" id="GO:0016998">
    <property type="term" value="P:cell wall macromolecule catabolic process"/>
    <property type="evidence" value="ECO:0007669"/>
    <property type="project" value="InterPro"/>
</dbReference>
<comment type="caution">
    <text evidence="4">The sequence shown here is derived from an EMBL/GenBank/DDBJ whole genome shotgun (WGS) entry which is preliminary data.</text>
</comment>
<evidence type="ECO:0000313" key="4">
    <source>
        <dbReference type="EMBL" id="OXM59139.1"/>
    </source>
</evidence>